<dbReference type="Proteomes" id="UP001153954">
    <property type="component" value="Unassembled WGS sequence"/>
</dbReference>
<evidence type="ECO:0000313" key="1">
    <source>
        <dbReference type="EMBL" id="CAH2109125.1"/>
    </source>
</evidence>
<dbReference type="EMBL" id="CAKOGL010000058">
    <property type="protein sequence ID" value="CAH2109125.1"/>
    <property type="molecule type" value="Genomic_DNA"/>
</dbReference>
<gene>
    <name evidence="1" type="ORF">EEDITHA_LOCUS22990</name>
</gene>
<dbReference type="GO" id="GO:0003676">
    <property type="term" value="F:nucleic acid binding"/>
    <property type="evidence" value="ECO:0007669"/>
    <property type="project" value="InterPro"/>
</dbReference>
<dbReference type="Gene3D" id="3.30.420.10">
    <property type="entry name" value="Ribonuclease H-like superfamily/Ribonuclease H"/>
    <property type="match status" value="1"/>
</dbReference>
<sequence length="137" mass="15361">MGNLPEQRLQPGYPFYTTGVDYAGPLIALNKRGRGSKTEKVYIAIFICFATKCVHLELVSSLSTDAFLATLNRFIGRRSKPATIFSDNGTQFVGARNELHKFLNQNANSIVSEMSNERIEIHTSICCSYGWILRSKH</sequence>
<dbReference type="InterPro" id="IPR012337">
    <property type="entry name" value="RNaseH-like_sf"/>
</dbReference>
<reference evidence="1" key="1">
    <citation type="submission" date="2022-03" db="EMBL/GenBank/DDBJ databases">
        <authorList>
            <person name="Tunstrom K."/>
        </authorList>
    </citation>
    <scope>NUCLEOTIDE SEQUENCE</scope>
</reference>
<keyword evidence="2" id="KW-1185">Reference proteome</keyword>
<proteinExistence type="predicted"/>
<dbReference type="SUPFAM" id="SSF53098">
    <property type="entry name" value="Ribonuclease H-like"/>
    <property type="match status" value="1"/>
</dbReference>
<protein>
    <recommendedName>
        <fullName evidence="3">Integrase catalytic domain-containing protein</fullName>
    </recommendedName>
</protein>
<evidence type="ECO:0008006" key="3">
    <source>
        <dbReference type="Google" id="ProtNLM"/>
    </source>
</evidence>
<dbReference type="PANTHER" id="PTHR47331:SF1">
    <property type="entry name" value="GAG-LIKE PROTEIN"/>
    <property type="match status" value="1"/>
</dbReference>
<dbReference type="PANTHER" id="PTHR47331">
    <property type="entry name" value="PHD-TYPE DOMAIN-CONTAINING PROTEIN"/>
    <property type="match status" value="1"/>
</dbReference>
<name>A0AAU9VCE0_EUPED</name>
<accession>A0AAU9VCE0</accession>
<evidence type="ECO:0000313" key="2">
    <source>
        <dbReference type="Proteomes" id="UP001153954"/>
    </source>
</evidence>
<dbReference type="AlphaFoldDB" id="A0AAU9VCE0"/>
<dbReference type="InterPro" id="IPR036397">
    <property type="entry name" value="RNaseH_sf"/>
</dbReference>
<organism evidence="1 2">
    <name type="scientific">Euphydryas editha</name>
    <name type="common">Edith's checkerspot</name>
    <dbReference type="NCBI Taxonomy" id="104508"/>
    <lineage>
        <taxon>Eukaryota</taxon>
        <taxon>Metazoa</taxon>
        <taxon>Ecdysozoa</taxon>
        <taxon>Arthropoda</taxon>
        <taxon>Hexapoda</taxon>
        <taxon>Insecta</taxon>
        <taxon>Pterygota</taxon>
        <taxon>Neoptera</taxon>
        <taxon>Endopterygota</taxon>
        <taxon>Lepidoptera</taxon>
        <taxon>Glossata</taxon>
        <taxon>Ditrysia</taxon>
        <taxon>Papilionoidea</taxon>
        <taxon>Nymphalidae</taxon>
        <taxon>Nymphalinae</taxon>
        <taxon>Euphydryas</taxon>
    </lineage>
</organism>
<comment type="caution">
    <text evidence="1">The sequence shown here is derived from an EMBL/GenBank/DDBJ whole genome shotgun (WGS) entry which is preliminary data.</text>
</comment>